<proteinExistence type="predicted"/>
<dbReference type="RefSeq" id="XP_009174869.1">
    <property type="nucleotide sequence ID" value="XM_009176605.1"/>
</dbReference>
<sequence length="83" mass="9489">MGNVQVGHRHTLNAQRRDGQIDGHICRGARTNRLALFGLTKDLKSQKYARFLASMDMDEIAGQQAWWTQILKFAFTNSQSQPR</sequence>
<dbReference type="CTD" id="20324448"/>
<gene>
    <name evidence="1" type="ORF">T265_10280</name>
</gene>
<reference evidence="1 2" key="1">
    <citation type="submission" date="2013-11" db="EMBL/GenBank/DDBJ databases">
        <title>Opisthorchis viverrini - life in the bile duct.</title>
        <authorList>
            <person name="Young N.D."/>
            <person name="Nagarajan N."/>
            <person name="Lin S.J."/>
            <person name="Korhonen P.K."/>
            <person name="Jex A.R."/>
            <person name="Hall R.S."/>
            <person name="Safavi-Hemami H."/>
            <person name="Kaewkong W."/>
            <person name="Bertrand D."/>
            <person name="Gao S."/>
            <person name="Seet Q."/>
            <person name="Wongkham S."/>
            <person name="Teh B.T."/>
            <person name="Wongkham C."/>
            <person name="Intapan P.M."/>
            <person name="Maleewong W."/>
            <person name="Yang X."/>
            <person name="Hu M."/>
            <person name="Wang Z."/>
            <person name="Hofmann A."/>
            <person name="Sternberg P.W."/>
            <person name="Tan P."/>
            <person name="Wang J."/>
            <person name="Gasser R.B."/>
        </authorList>
    </citation>
    <scope>NUCLEOTIDE SEQUENCE [LARGE SCALE GENOMIC DNA]</scope>
</reference>
<dbReference type="GeneID" id="20324448"/>
<name>A0A074Z2T3_OPIVI</name>
<dbReference type="KEGG" id="ovi:T265_10280"/>
<evidence type="ECO:0000313" key="1">
    <source>
        <dbReference type="EMBL" id="KER21376.1"/>
    </source>
</evidence>
<keyword evidence="2" id="KW-1185">Reference proteome</keyword>
<dbReference type="EMBL" id="KL596971">
    <property type="protein sequence ID" value="KER21376.1"/>
    <property type="molecule type" value="Genomic_DNA"/>
</dbReference>
<dbReference type="Proteomes" id="UP000054324">
    <property type="component" value="Unassembled WGS sequence"/>
</dbReference>
<accession>A0A074Z2T3</accession>
<organism evidence="1 2">
    <name type="scientific">Opisthorchis viverrini</name>
    <name type="common">Southeast Asian liver fluke</name>
    <dbReference type="NCBI Taxonomy" id="6198"/>
    <lineage>
        <taxon>Eukaryota</taxon>
        <taxon>Metazoa</taxon>
        <taxon>Spiralia</taxon>
        <taxon>Lophotrochozoa</taxon>
        <taxon>Platyhelminthes</taxon>
        <taxon>Trematoda</taxon>
        <taxon>Digenea</taxon>
        <taxon>Opisthorchiida</taxon>
        <taxon>Opisthorchiata</taxon>
        <taxon>Opisthorchiidae</taxon>
        <taxon>Opisthorchis</taxon>
    </lineage>
</organism>
<evidence type="ECO:0000313" key="2">
    <source>
        <dbReference type="Proteomes" id="UP000054324"/>
    </source>
</evidence>
<dbReference type="AlphaFoldDB" id="A0A074Z2T3"/>
<dbReference type="OrthoDB" id="5979581at2759"/>
<protein>
    <submittedName>
        <fullName evidence="1">Uncharacterized protein</fullName>
    </submittedName>
</protein>